<comment type="caution">
    <text evidence="1">The sequence shown here is derived from an EMBL/GenBank/DDBJ whole genome shotgun (WGS) entry which is preliminary data.</text>
</comment>
<dbReference type="EMBL" id="BSTX01000002">
    <property type="protein sequence ID" value="GLZ78258.1"/>
    <property type="molecule type" value="Genomic_DNA"/>
</dbReference>
<keyword evidence="2" id="KW-1185">Reference proteome</keyword>
<name>A0A9W6SL56_9ACTN</name>
<dbReference type="AlphaFoldDB" id="A0A9W6SL56"/>
<proteinExistence type="predicted"/>
<accession>A0A9W6SL56</accession>
<organism evidence="1 2">
    <name type="scientific">Actinorhabdospora filicis</name>
    <dbReference type="NCBI Taxonomy" id="1785913"/>
    <lineage>
        <taxon>Bacteria</taxon>
        <taxon>Bacillati</taxon>
        <taxon>Actinomycetota</taxon>
        <taxon>Actinomycetes</taxon>
        <taxon>Micromonosporales</taxon>
        <taxon>Micromonosporaceae</taxon>
        <taxon>Actinorhabdospora</taxon>
    </lineage>
</organism>
<sequence length="86" mass="8777">MEAPEAFRSSRMVLVATATMELSMTAIACATSRITSAVHALRTGTGGFSTLTPPPSPGFAASPVPPVASALSVTPFPQGFAIRTRA</sequence>
<dbReference type="Proteomes" id="UP001165079">
    <property type="component" value="Unassembled WGS sequence"/>
</dbReference>
<evidence type="ECO:0000313" key="1">
    <source>
        <dbReference type="EMBL" id="GLZ78258.1"/>
    </source>
</evidence>
<gene>
    <name evidence="1" type="ORF">Afil01_30650</name>
</gene>
<evidence type="ECO:0000313" key="2">
    <source>
        <dbReference type="Proteomes" id="UP001165079"/>
    </source>
</evidence>
<protein>
    <submittedName>
        <fullName evidence="1">Uncharacterized protein</fullName>
    </submittedName>
</protein>
<reference evidence="1" key="1">
    <citation type="submission" date="2023-03" db="EMBL/GenBank/DDBJ databases">
        <title>Actinorhabdospora filicis NBRC 111898.</title>
        <authorList>
            <person name="Ichikawa N."/>
            <person name="Sato H."/>
            <person name="Tonouchi N."/>
        </authorList>
    </citation>
    <scope>NUCLEOTIDE SEQUENCE</scope>
    <source>
        <strain evidence="1">NBRC 111898</strain>
    </source>
</reference>